<protein>
    <recommendedName>
        <fullName evidence="4">Transmembrane protein</fullName>
    </recommendedName>
</protein>
<dbReference type="Proteomes" id="UP000234341">
    <property type="component" value="Unassembled WGS sequence"/>
</dbReference>
<keyword evidence="1" id="KW-0812">Transmembrane</keyword>
<keyword evidence="1" id="KW-1133">Transmembrane helix</keyword>
<dbReference type="EMBL" id="PJRP01000004">
    <property type="protein sequence ID" value="PLQ00432.1"/>
    <property type="molecule type" value="Genomic_DNA"/>
</dbReference>
<feature type="transmembrane region" description="Helical" evidence="1">
    <location>
        <begin position="62"/>
        <end position="83"/>
    </location>
</feature>
<feature type="transmembrane region" description="Helical" evidence="1">
    <location>
        <begin position="95"/>
        <end position="116"/>
    </location>
</feature>
<organism evidence="2 3">
    <name type="scientific">Cupriavidus pauculus</name>
    <dbReference type="NCBI Taxonomy" id="82633"/>
    <lineage>
        <taxon>Bacteria</taxon>
        <taxon>Pseudomonadati</taxon>
        <taxon>Pseudomonadota</taxon>
        <taxon>Betaproteobacteria</taxon>
        <taxon>Burkholderiales</taxon>
        <taxon>Burkholderiaceae</taxon>
        <taxon>Cupriavidus</taxon>
    </lineage>
</organism>
<evidence type="ECO:0008006" key="4">
    <source>
        <dbReference type="Google" id="ProtNLM"/>
    </source>
</evidence>
<keyword evidence="1" id="KW-0472">Membrane</keyword>
<evidence type="ECO:0000313" key="3">
    <source>
        <dbReference type="Proteomes" id="UP000234341"/>
    </source>
</evidence>
<dbReference type="AlphaFoldDB" id="A0A2N5CE39"/>
<sequence>MTSFNFSANGKREYAVSIADRVSLRDGMTVTALLEEPDNWHTLRGWIDHETGRIAGTGSPAWHLWTALTCVLPFAFLPFYVMPFFGVGEWPSEQWWFWTLPTIFGLLALQHIRWAWKARKRMAILRRFGTYPDSKPNNMYADERR</sequence>
<name>A0A2N5CE39_9BURK</name>
<comment type="caution">
    <text evidence="2">The sequence shown here is derived from an EMBL/GenBank/DDBJ whole genome shotgun (WGS) entry which is preliminary data.</text>
</comment>
<evidence type="ECO:0000313" key="2">
    <source>
        <dbReference type="EMBL" id="PLQ00432.1"/>
    </source>
</evidence>
<gene>
    <name evidence="2" type="ORF">CYJ10_12470</name>
</gene>
<accession>A0A2N5CE39</accession>
<evidence type="ECO:0000256" key="1">
    <source>
        <dbReference type="SAM" id="Phobius"/>
    </source>
</evidence>
<reference evidence="2 3" key="1">
    <citation type="submission" date="2017-12" db="EMBL/GenBank/DDBJ databases">
        <title>Genome sequence of the active heterotrophic nitrifier-denitrifier, Cupriavidus pauculus UM1.</title>
        <authorList>
            <person name="Putonti C."/>
            <person name="Castignetti D."/>
        </authorList>
    </citation>
    <scope>NUCLEOTIDE SEQUENCE [LARGE SCALE GENOMIC DNA]</scope>
    <source>
        <strain evidence="2 3">UM1</strain>
    </source>
</reference>
<proteinExistence type="predicted"/>